<keyword evidence="1" id="KW-0677">Repeat</keyword>
<evidence type="ECO:0000313" key="4">
    <source>
        <dbReference type="EMBL" id="CAH0050993.1"/>
    </source>
</evidence>
<dbReference type="Proteomes" id="UP000775872">
    <property type="component" value="Unassembled WGS sequence"/>
</dbReference>
<gene>
    <name evidence="4" type="ORF">CSOL1703_00014243</name>
</gene>
<dbReference type="PRINTS" id="PR01415">
    <property type="entry name" value="ANKYRIN"/>
</dbReference>
<dbReference type="Pfam" id="PF00023">
    <property type="entry name" value="Ank"/>
    <property type="match status" value="2"/>
</dbReference>
<dbReference type="EMBL" id="CABFOC020000038">
    <property type="protein sequence ID" value="CAH0050993.1"/>
    <property type="molecule type" value="Genomic_DNA"/>
</dbReference>
<sequence>MGNQAQLRMREDFDGPQEAMHASIRDDNVAELKRILGLATVDEVNHEHHNWGTPLHVAILCDSLPAVDLLLEAGANPLFVPHPENGMTPLAMAVRRGTSAIVERLWQSVPVEIRAAERHSEDTCLGVAATYGQTHIVDLLLNLWDDWPQTTKQGALFAAAHKWRANVVDLLLERVVFPPDVILKALHVAVDFKVMLADDERGGVQYDGTDFLSQQRLIKALVKAGADPNARMERAVFQTAPVLFACRWSDLVGGLSALLETGADPNIQEEDGKTALHHLGAPVYVKSQSPSSGLNDTGIRLLIEKGASVSCRDNEGNTPLHNAAYGSNLSVFLLYLSAMDPSERESVSTLVNSHGETLLHWAAAGGKTDIMEYLISHGSDVNQVSANGWTPLLCSLAPAKEGHVFGAKLKASWLAVRAARVLLGHGANALVSTAEGYTPLHCLAMYLDGDEAGVTAALAEELVSRGADIEARAPMLASVATLKDKDVHAYAWGWRTKQTLDMFASDAAVVSPDLPLLHWAAHHGAVGLAKVILAHGANPECADSNGQLVKKDIST</sequence>
<keyword evidence="2 3" id="KW-0040">ANK repeat</keyword>
<evidence type="ECO:0000256" key="1">
    <source>
        <dbReference type="ARBA" id="ARBA00022737"/>
    </source>
</evidence>
<dbReference type="Pfam" id="PF13637">
    <property type="entry name" value="Ank_4"/>
    <property type="match status" value="1"/>
</dbReference>
<name>A0A9P0EKJ4_9HYPO</name>
<dbReference type="PANTHER" id="PTHR24189">
    <property type="entry name" value="MYOTROPHIN"/>
    <property type="match status" value="1"/>
</dbReference>
<dbReference type="AlphaFoldDB" id="A0A9P0EKJ4"/>
<keyword evidence="5" id="KW-1185">Reference proteome</keyword>
<evidence type="ECO:0000256" key="3">
    <source>
        <dbReference type="PROSITE-ProRule" id="PRU00023"/>
    </source>
</evidence>
<organism evidence="4 5">
    <name type="scientific">Clonostachys solani</name>
    <dbReference type="NCBI Taxonomy" id="160281"/>
    <lineage>
        <taxon>Eukaryota</taxon>
        <taxon>Fungi</taxon>
        <taxon>Dikarya</taxon>
        <taxon>Ascomycota</taxon>
        <taxon>Pezizomycotina</taxon>
        <taxon>Sordariomycetes</taxon>
        <taxon>Hypocreomycetidae</taxon>
        <taxon>Hypocreales</taxon>
        <taxon>Bionectriaceae</taxon>
        <taxon>Clonostachys</taxon>
    </lineage>
</organism>
<dbReference type="PROSITE" id="PS50088">
    <property type="entry name" value="ANK_REPEAT"/>
    <property type="match status" value="3"/>
</dbReference>
<protein>
    <submittedName>
        <fullName evidence="4">Uncharacterized protein</fullName>
    </submittedName>
</protein>
<dbReference type="InterPro" id="IPR050745">
    <property type="entry name" value="Multifunctional_regulatory"/>
</dbReference>
<dbReference type="InterPro" id="IPR036770">
    <property type="entry name" value="Ankyrin_rpt-contain_sf"/>
</dbReference>
<dbReference type="SMART" id="SM00248">
    <property type="entry name" value="ANK"/>
    <property type="match status" value="10"/>
</dbReference>
<comment type="caution">
    <text evidence="4">The sequence shown here is derived from an EMBL/GenBank/DDBJ whole genome shotgun (WGS) entry which is preliminary data.</text>
</comment>
<dbReference type="InterPro" id="IPR002110">
    <property type="entry name" value="Ankyrin_rpt"/>
</dbReference>
<dbReference type="Pfam" id="PF12796">
    <property type="entry name" value="Ank_2"/>
    <property type="match status" value="1"/>
</dbReference>
<evidence type="ECO:0000313" key="5">
    <source>
        <dbReference type="Proteomes" id="UP000775872"/>
    </source>
</evidence>
<feature type="repeat" description="ANK" evidence="3">
    <location>
        <begin position="50"/>
        <end position="76"/>
    </location>
</feature>
<feature type="repeat" description="ANK" evidence="3">
    <location>
        <begin position="354"/>
        <end position="386"/>
    </location>
</feature>
<feature type="repeat" description="ANK" evidence="3">
    <location>
        <begin position="435"/>
        <end position="474"/>
    </location>
</feature>
<reference evidence="5" key="1">
    <citation type="submission" date="2019-06" db="EMBL/GenBank/DDBJ databases">
        <authorList>
            <person name="Broberg M."/>
        </authorList>
    </citation>
    <scope>NUCLEOTIDE SEQUENCE [LARGE SCALE GENOMIC DNA]</scope>
</reference>
<dbReference type="Gene3D" id="1.25.40.20">
    <property type="entry name" value="Ankyrin repeat-containing domain"/>
    <property type="match status" value="4"/>
</dbReference>
<evidence type="ECO:0000256" key="2">
    <source>
        <dbReference type="ARBA" id="ARBA00023043"/>
    </source>
</evidence>
<dbReference type="PROSITE" id="PS50297">
    <property type="entry name" value="ANK_REP_REGION"/>
    <property type="match status" value="2"/>
</dbReference>
<dbReference type="OrthoDB" id="341259at2759"/>
<accession>A0A9P0EKJ4</accession>
<dbReference type="PANTHER" id="PTHR24189:SF50">
    <property type="entry name" value="ANKYRIN REPEAT AND SOCS BOX PROTEIN 2"/>
    <property type="match status" value="1"/>
</dbReference>
<reference evidence="4 5" key="2">
    <citation type="submission" date="2021-10" db="EMBL/GenBank/DDBJ databases">
        <authorList>
            <person name="Piombo E."/>
        </authorList>
    </citation>
    <scope>NUCLEOTIDE SEQUENCE [LARGE SCALE GENOMIC DNA]</scope>
</reference>
<dbReference type="SUPFAM" id="SSF48403">
    <property type="entry name" value="Ankyrin repeat"/>
    <property type="match status" value="3"/>
</dbReference>
<proteinExistence type="predicted"/>